<dbReference type="SMART" id="SM00257">
    <property type="entry name" value="LysM"/>
    <property type="match status" value="2"/>
</dbReference>
<dbReference type="GO" id="GO:0004040">
    <property type="term" value="F:amidase activity"/>
    <property type="evidence" value="ECO:0007669"/>
    <property type="project" value="InterPro"/>
</dbReference>
<evidence type="ECO:0000256" key="4">
    <source>
        <dbReference type="ARBA" id="ARBA00032108"/>
    </source>
</evidence>
<dbReference type="STRING" id="1071918.SAMN05421544_106120"/>
<dbReference type="Pfam" id="PF01476">
    <property type="entry name" value="LysM"/>
    <property type="match status" value="2"/>
</dbReference>
<keyword evidence="1" id="KW-0929">Antimicrobial</keyword>
<dbReference type="Pfam" id="PF01832">
    <property type="entry name" value="Glucosaminidase"/>
    <property type="match status" value="1"/>
</dbReference>
<dbReference type="Gene3D" id="3.10.350.10">
    <property type="entry name" value="LysM domain"/>
    <property type="match status" value="1"/>
</dbReference>
<proteinExistence type="predicted"/>
<dbReference type="Gene3D" id="1.10.530.10">
    <property type="match status" value="1"/>
</dbReference>
<evidence type="ECO:0000256" key="2">
    <source>
        <dbReference type="ARBA" id="ARBA00022638"/>
    </source>
</evidence>
<dbReference type="SMART" id="SM00047">
    <property type="entry name" value="LYZ2"/>
    <property type="match status" value="1"/>
</dbReference>
<evidence type="ECO:0000259" key="6">
    <source>
        <dbReference type="PROSITE" id="PS51782"/>
    </source>
</evidence>
<dbReference type="InterPro" id="IPR051056">
    <property type="entry name" value="Glycosyl_Hydrolase_73"/>
</dbReference>
<keyword evidence="8" id="KW-1185">Reference proteome</keyword>
<dbReference type="OrthoDB" id="977752at2"/>
<dbReference type="PANTHER" id="PTHR33308">
    <property type="entry name" value="PEPTIDOGLYCAN HYDROLASE FLGJ"/>
    <property type="match status" value="1"/>
</dbReference>
<evidence type="ECO:0000256" key="5">
    <source>
        <dbReference type="SAM" id="SignalP"/>
    </source>
</evidence>
<dbReference type="AlphaFoldDB" id="A0A1G7BTX7"/>
<keyword evidence="2" id="KW-0081">Bacteriolytic enzyme</keyword>
<dbReference type="InterPro" id="IPR036779">
    <property type="entry name" value="LysM_dom_sf"/>
</dbReference>
<name>A0A1G7BTX7_9FLAO</name>
<dbReference type="InterPro" id="IPR018392">
    <property type="entry name" value="LysM"/>
</dbReference>
<sequence>MKKIFLALAIVSFSKTYAQYWANEDQYIQNFALYAVEEMQKYKIPASITIAQGLLESSGGQSKLARQGNNHFGIKCKEDWTGPSMRHTDDAPNECFRVYSSVRDSYEDHSKFLAYRKYYRKLFTLDPKDYKAWAFGLKKAGYATNPKYAYILINKIEKYKLHKFDDDTTPQSVYATLLTLYPDLYSNKEFMAKANAQNTENTIAANDNNTKKVSPTVVVPYKQTSYAEQVRRRDAIEKNANDTWQNVLVRNHPNGDRKYIIVPLATNVDFLAQKYDIRGRRIMRWNELESANIPANSIIFLESKSGEGNVSTYIAQQGDTMYSIAQKFAIKLHRLYQRNRMDEGQELQIGQVIYLQGRKPKN</sequence>
<dbReference type="CDD" id="cd00118">
    <property type="entry name" value="LysM"/>
    <property type="match status" value="1"/>
</dbReference>
<dbReference type="SUPFAM" id="SSF54106">
    <property type="entry name" value="LysM domain"/>
    <property type="match status" value="1"/>
</dbReference>
<feature type="chain" id="PRO_5011483580" description="Peptidoglycan hydrolase" evidence="5">
    <location>
        <begin position="19"/>
        <end position="362"/>
    </location>
</feature>
<dbReference type="Proteomes" id="UP000198517">
    <property type="component" value="Unassembled WGS sequence"/>
</dbReference>
<keyword evidence="5" id="KW-0732">Signal</keyword>
<evidence type="ECO:0000313" key="8">
    <source>
        <dbReference type="Proteomes" id="UP000198517"/>
    </source>
</evidence>
<dbReference type="GO" id="GO:0042742">
    <property type="term" value="P:defense response to bacterium"/>
    <property type="evidence" value="ECO:0007669"/>
    <property type="project" value="UniProtKB-KW"/>
</dbReference>
<dbReference type="PROSITE" id="PS51782">
    <property type="entry name" value="LYSM"/>
    <property type="match status" value="1"/>
</dbReference>
<dbReference type="EMBL" id="FNAS01000006">
    <property type="protein sequence ID" value="SDE30422.1"/>
    <property type="molecule type" value="Genomic_DNA"/>
</dbReference>
<evidence type="ECO:0000313" key="7">
    <source>
        <dbReference type="EMBL" id="SDE30422.1"/>
    </source>
</evidence>
<dbReference type="GO" id="GO:0031640">
    <property type="term" value="P:killing of cells of another organism"/>
    <property type="evidence" value="ECO:0007669"/>
    <property type="project" value="UniProtKB-KW"/>
</dbReference>
<evidence type="ECO:0000256" key="3">
    <source>
        <dbReference type="ARBA" id="ARBA00022801"/>
    </source>
</evidence>
<feature type="signal peptide" evidence="5">
    <location>
        <begin position="1"/>
        <end position="18"/>
    </location>
</feature>
<protein>
    <recommendedName>
        <fullName evidence="4">Peptidoglycan hydrolase</fullName>
    </recommendedName>
</protein>
<feature type="domain" description="LysM" evidence="6">
    <location>
        <begin position="311"/>
        <end position="355"/>
    </location>
</feature>
<dbReference type="PANTHER" id="PTHR33308:SF9">
    <property type="entry name" value="PEPTIDOGLYCAN HYDROLASE FLGJ"/>
    <property type="match status" value="1"/>
</dbReference>
<accession>A0A1G7BTX7</accession>
<evidence type="ECO:0000256" key="1">
    <source>
        <dbReference type="ARBA" id="ARBA00022529"/>
    </source>
</evidence>
<dbReference type="InterPro" id="IPR002901">
    <property type="entry name" value="MGlyc_endo_b_GlcNAc-like_dom"/>
</dbReference>
<reference evidence="7 8" key="1">
    <citation type="submission" date="2016-10" db="EMBL/GenBank/DDBJ databases">
        <authorList>
            <person name="de Groot N.N."/>
        </authorList>
    </citation>
    <scope>NUCLEOTIDE SEQUENCE [LARGE SCALE GENOMIC DNA]</scope>
    <source>
        <strain evidence="7 8">DSM 24015</strain>
    </source>
</reference>
<organism evidence="7 8">
    <name type="scientific">Riemerella columbipharyngis</name>
    <dbReference type="NCBI Taxonomy" id="1071918"/>
    <lineage>
        <taxon>Bacteria</taxon>
        <taxon>Pseudomonadati</taxon>
        <taxon>Bacteroidota</taxon>
        <taxon>Flavobacteriia</taxon>
        <taxon>Flavobacteriales</taxon>
        <taxon>Weeksellaceae</taxon>
        <taxon>Riemerella</taxon>
    </lineage>
</organism>
<gene>
    <name evidence="7" type="ORF">SAMN05421544_106120</name>
</gene>
<keyword evidence="3 7" id="KW-0378">Hydrolase</keyword>
<dbReference type="RefSeq" id="WP_092736386.1">
    <property type="nucleotide sequence ID" value="NZ_FNAS01000006.1"/>
</dbReference>